<keyword evidence="2" id="KW-1185">Reference proteome</keyword>
<gene>
    <name evidence="1" type="ORF">CP500_022955</name>
</gene>
<organism evidence="1 2">
    <name type="scientific">Tychonema bourrellyi FEM_GT703</name>
    <dbReference type="NCBI Taxonomy" id="2040638"/>
    <lineage>
        <taxon>Bacteria</taxon>
        <taxon>Bacillati</taxon>
        <taxon>Cyanobacteriota</taxon>
        <taxon>Cyanophyceae</taxon>
        <taxon>Oscillatoriophycideae</taxon>
        <taxon>Oscillatoriales</taxon>
        <taxon>Microcoleaceae</taxon>
        <taxon>Tychonema</taxon>
    </lineage>
</organism>
<dbReference type="EMBL" id="NXIB02000254">
    <property type="protein sequence ID" value="PHX53165.1"/>
    <property type="molecule type" value="Genomic_DNA"/>
</dbReference>
<dbReference type="AlphaFoldDB" id="A0A2G4EUF5"/>
<dbReference type="OrthoDB" id="462041at2"/>
<reference evidence="1" key="1">
    <citation type="submission" date="2017-10" db="EMBL/GenBank/DDBJ databases">
        <title>Draft genome sequence of the planktic cyanobacteria Tychonema bourrellyi isolated from alpine lentic freshwater.</title>
        <authorList>
            <person name="Tett A."/>
            <person name="Armanini F."/>
            <person name="Asnicar F."/>
            <person name="Boscaini A."/>
            <person name="Pasolli E."/>
            <person name="Zolfo M."/>
            <person name="Donati C."/>
            <person name="Salmaso N."/>
            <person name="Segata N."/>
        </authorList>
    </citation>
    <scope>NUCLEOTIDE SEQUENCE</scope>
    <source>
        <strain evidence="1">FEM_GT703</strain>
    </source>
</reference>
<accession>A0A2G4EUF5</accession>
<protein>
    <recommendedName>
        <fullName evidence="3">DUF4384 domain-containing protein</fullName>
    </recommendedName>
</protein>
<evidence type="ECO:0008006" key="3">
    <source>
        <dbReference type="Google" id="ProtNLM"/>
    </source>
</evidence>
<proteinExistence type="predicted"/>
<evidence type="ECO:0000313" key="1">
    <source>
        <dbReference type="EMBL" id="PHX53165.1"/>
    </source>
</evidence>
<evidence type="ECO:0000313" key="2">
    <source>
        <dbReference type="Proteomes" id="UP000226442"/>
    </source>
</evidence>
<dbReference type="Proteomes" id="UP000226442">
    <property type="component" value="Unassembled WGS sequence"/>
</dbReference>
<dbReference type="RefSeq" id="WP_096829312.1">
    <property type="nucleotide sequence ID" value="NZ_NXIB02000254.1"/>
</dbReference>
<comment type="caution">
    <text evidence="1">The sequence shown here is derived from an EMBL/GenBank/DDBJ whole genome shotgun (WGS) entry which is preliminary data.</text>
</comment>
<sequence length="292" mass="33746">MATLKQLYDENEGDFIDAMVNRFNFSGKKDLVFRSRFIKDNDGCIHQKLAQQSAKHLIDDESQDASQIYRQTLASICDKMEEMGCPPSKGADRWKNCRRWLREEMFEQCKEQGLIKPRTIEECWNELKTKVKNSQPTKAGEMQSELIVEKWEARLSDMAARRNIKRQEFPPNSDLTYRVISPQVGHLILFEREPNGTIVCLCPSEYSPSDYPGKETVLPHPDSDYESFGSDELGWEQLLAVITPELPPFPWLEDSRQEALEVNQEHLAGILDYVNGQTNAEVLYTEYWVVNS</sequence>
<name>A0A2G4EUF5_9CYAN</name>